<evidence type="ECO:0000259" key="12">
    <source>
        <dbReference type="Pfam" id="PF05430"/>
    </source>
</evidence>
<dbReference type="STRING" id="443152.MDG893_07930"/>
<dbReference type="InterPro" id="IPR036188">
    <property type="entry name" value="FAD/NAD-bd_sf"/>
</dbReference>
<dbReference type="InterPro" id="IPR006076">
    <property type="entry name" value="FAD-dep_OxRdtase"/>
</dbReference>
<keyword evidence="8 10" id="KW-0560">Oxidoreductase</keyword>
<dbReference type="GO" id="GO:0016645">
    <property type="term" value="F:oxidoreductase activity, acting on the CH-NH group of donors"/>
    <property type="evidence" value="ECO:0007669"/>
    <property type="project" value="InterPro"/>
</dbReference>
<dbReference type="GO" id="GO:0002097">
    <property type="term" value="P:tRNA wobble base modification"/>
    <property type="evidence" value="ECO:0007669"/>
    <property type="project" value="UniProtKB-UniRule"/>
</dbReference>
<evidence type="ECO:0000256" key="3">
    <source>
        <dbReference type="ARBA" id="ARBA00022630"/>
    </source>
</evidence>
<reference evidence="13 14" key="1">
    <citation type="submission" date="2007-06" db="EMBL/GenBank/DDBJ databases">
        <authorList>
            <person name="Green D."/>
            <person name="Ferriera S."/>
            <person name="Johnson J."/>
            <person name="Kravitz S."/>
            <person name="Beeson K."/>
            <person name="Sutton G."/>
            <person name="Rogers Y.-H."/>
            <person name="Friedman R."/>
            <person name="Frazier M."/>
            <person name="Venter J.C."/>
        </authorList>
    </citation>
    <scope>NUCLEOTIDE SEQUENCE [LARGE SCALE GENOMIC DNA]</scope>
    <source>
        <strain evidence="13 14">DG893</strain>
    </source>
</reference>
<keyword evidence="1 10" id="KW-0963">Cytoplasm</keyword>
<keyword evidence="2 10" id="KW-0489">Methyltransferase</keyword>
<dbReference type="EC" id="1.5.-.-" evidence="10"/>
<dbReference type="SUPFAM" id="SSF51905">
    <property type="entry name" value="FAD/NAD(P)-binding domain"/>
    <property type="match status" value="1"/>
</dbReference>
<dbReference type="GO" id="GO:0004808">
    <property type="term" value="F:tRNA (5-methylaminomethyl-2-thiouridylate)(34)-methyltransferase activity"/>
    <property type="evidence" value="ECO:0007669"/>
    <property type="project" value="UniProtKB-EC"/>
</dbReference>
<dbReference type="NCBIfam" id="TIGR03197">
    <property type="entry name" value="MnmC_Cterm"/>
    <property type="match status" value="1"/>
</dbReference>
<dbReference type="EC" id="2.1.1.61" evidence="10"/>
<comment type="similarity">
    <text evidence="10">In the N-terminal section; belongs to the methyltransferase superfamily. tRNA (mnm(5)s(2)U34)-methyltransferase family.</text>
</comment>
<evidence type="ECO:0000256" key="6">
    <source>
        <dbReference type="ARBA" id="ARBA00022694"/>
    </source>
</evidence>
<evidence type="ECO:0000256" key="1">
    <source>
        <dbReference type="ARBA" id="ARBA00022490"/>
    </source>
</evidence>
<gene>
    <name evidence="10" type="primary">mnmC</name>
    <name evidence="13" type="ORF">MDG893_07930</name>
</gene>
<dbReference type="GO" id="GO:0050660">
    <property type="term" value="F:flavin adenine dinucleotide binding"/>
    <property type="evidence" value="ECO:0007669"/>
    <property type="project" value="UniProtKB-UniRule"/>
</dbReference>
<evidence type="ECO:0000256" key="9">
    <source>
        <dbReference type="ARBA" id="ARBA00023268"/>
    </source>
</evidence>
<feature type="region of interest" description="FAD-dependent cmnm(5)s(2)U34 oxidoreductase" evidence="10">
    <location>
        <begin position="262"/>
        <end position="638"/>
    </location>
</feature>
<evidence type="ECO:0000256" key="2">
    <source>
        <dbReference type="ARBA" id="ARBA00022603"/>
    </source>
</evidence>
<dbReference type="AlphaFoldDB" id="A6EWC3"/>
<dbReference type="GO" id="GO:0005737">
    <property type="term" value="C:cytoplasm"/>
    <property type="evidence" value="ECO:0007669"/>
    <property type="project" value="UniProtKB-SubCell"/>
</dbReference>
<dbReference type="InterPro" id="IPR008471">
    <property type="entry name" value="MnmC-like_methylTransf"/>
</dbReference>
<feature type="region of interest" description="tRNA (mnm(5)s(2)U34)-methyltransferase" evidence="10">
    <location>
        <begin position="1"/>
        <end position="242"/>
    </location>
</feature>
<dbReference type="NCBIfam" id="NF002481">
    <property type="entry name" value="PRK01747.1-2"/>
    <property type="match status" value="1"/>
</dbReference>
<dbReference type="InterPro" id="IPR047785">
    <property type="entry name" value="tRNA_MNMC2"/>
</dbReference>
<dbReference type="GO" id="GO:0032259">
    <property type="term" value="P:methylation"/>
    <property type="evidence" value="ECO:0007669"/>
    <property type="project" value="UniProtKB-KW"/>
</dbReference>
<dbReference type="Pfam" id="PF01266">
    <property type="entry name" value="DAO"/>
    <property type="match status" value="1"/>
</dbReference>
<organism evidence="13 14">
    <name type="scientific">Marinobacter algicola DG893</name>
    <dbReference type="NCBI Taxonomy" id="443152"/>
    <lineage>
        <taxon>Bacteria</taxon>
        <taxon>Pseudomonadati</taxon>
        <taxon>Pseudomonadota</taxon>
        <taxon>Gammaproteobacteria</taxon>
        <taxon>Pseudomonadales</taxon>
        <taxon>Marinobacteraceae</taxon>
        <taxon>Marinobacter</taxon>
    </lineage>
</organism>
<comment type="caution">
    <text evidence="13">The sequence shown here is derived from an EMBL/GenBank/DDBJ whole genome shotgun (WGS) entry which is preliminary data.</text>
</comment>
<dbReference type="HAMAP" id="MF_01102">
    <property type="entry name" value="MnmC"/>
    <property type="match status" value="1"/>
</dbReference>
<dbReference type="eggNOG" id="COG4121">
    <property type="taxonomic scope" value="Bacteria"/>
</dbReference>
<evidence type="ECO:0000313" key="13">
    <source>
        <dbReference type="EMBL" id="EDM49310.1"/>
    </source>
</evidence>
<evidence type="ECO:0000259" key="11">
    <source>
        <dbReference type="Pfam" id="PF01266"/>
    </source>
</evidence>
<keyword evidence="7 10" id="KW-0274">FAD</keyword>
<comment type="function">
    <text evidence="10">Catalyzes the last two steps in the biosynthesis of 5-methylaminomethyl-2-thiouridine (mnm(5)s(2)U) at the wobble position (U34) in tRNA. Catalyzes the FAD-dependent demodification of cmnm(5)s(2)U34 to nm(5)s(2)U34, followed by the transfer of a methyl group from S-adenosyl-L-methionine to nm(5)s(2)U34, to form mnm(5)s(2)U34.</text>
</comment>
<dbReference type="PANTHER" id="PTHR13847">
    <property type="entry name" value="SARCOSINE DEHYDROGENASE-RELATED"/>
    <property type="match status" value="1"/>
</dbReference>
<dbReference type="Proteomes" id="UP000005856">
    <property type="component" value="Unassembled WGS sequence"/>
</dbReference>
<evidence type="ECO:0000256" key="8">
    <source>
        <dbReference type="ARBA" id="ARBA00023002"/>
    </source>
</evidence>
<dbReference type="EMBL" id="ABCP01000002">
    <property type="protein sequence ID" value="EDM49310.1"/>
    <property type="molecule type" value="Genomic_DNA"/>
</dbReference>
<protein>
    <recommendedName>
        <fullName evidence="10">tRNA 5-methylaminomethyl-2-thiouridine biosynthesis bifunctional protein MnmC</fullName>
        <shortName evidence="10">tRNA mnm(5)s(2)U biosynthesis bifunctional protein</shortName>
    </recommendedName>
    <domain>
        <recommendedName>
            <fullName evidence="10">tRNA (mnm(5)s(2)U34)-methyltransferase</fullName>
            <ecNumber evidence="10">2.1.1.61</ecNumber>
        </recommendedName>
    </domain>
    <domain>
        <recommendedName>
            <fullName evidence="10">FAD-dependent cmnm(5)s(2)U34 oxidoreductase</fullName>
            <ecNumber evidence="10">1.5.-.-</ecNumber>
        </recommendedName>
    </domain>
</protein>
<dbReference type="Gene3D" id="3.30.9.10">
    <property type="entry name" value="D-Amino Acid Oxidase, subunit A, domain 2"/>
    <property type="match status" value="1"/>
</dbReference>
<dbReference type="PANTHER" id="PTHR13847:SF283">
    <property type="entry name" value="TRNA 5-METHYLAMINOMETHYL-2-THIOURIDINE BIOSYNTHESIS BIFUNCTIONAL PROTEIN MNMC"/>
    <property type="match status" value="1"/>
</dbReference>
<dbReference type="Gene3D" id="3.40.50.150">
    <property type="entry name" value="Vaccinia Virus protein VP39"/>
    <property type="match status" value="1"/>
</dbReference>
<evidence type="ECO:0000256" key="4">
    <source>
        <dbReference type="ARBA" id="ARBA00022679"/>
    </source>
</evidence>
<feature type="domain" description="MnmC-like methyltransferase" evidence="12">
    <location>
        <begin position="119"/>
        <end position="240"/>
    </location>
</feature>
<dbReference type="eggNOG" id="COG0665">
    <property type="taxonomic scope" value="Bacteria"/>
</dbReference>
<keyword evidence="3 10" id="KW-0285">Flavoprotein</keyword>
<feature type="domain" description="FAD dependent oxidoreductase" evidence="11">
    <location>
        <begin position="259"/>
        <end position="604"/>
    </location>
</feature>
<name>A6EWC3_9GAMM</name>
<dbReference type="Gene3D" id="3.50.50.60">
    <property type="entry name" value="FAD/NAD(P)-binding domain"/>
    <property type="match status" value="1"/>
</dbReference>
<dbReference type="InterPro" id="IPR029063">
    <property type="entry name" value="SAM-dependent_MTases_sf"/>
</dbReference>
<keyword evidence="5 10" id="KW-0949">S-adenosyl-L-methionine</keyword>
<evidence type="ECO:0000256" key="7">
    <source>
        <dbReference type="ARBA" id="ARBA00022827"/>
    </source>
</evidence>
<comment type="subcellular location">
    <subcellularLocation>
        <location evidence="10">Cytoplasm</location>
    </subcellularLocation>
</comment>
<evidence type="ECO:0000256" key="10">
    <source>
        <dbReference type="HAMAP-Rule" id="MF_01102"/>
    </source>
</evidence>
<dbReference type="InterPro" id="IPR017610">
    <property type="entry name" value="tRNA_S-uridine_synth_MnmC_C"/>
</dbReference>
<dbReference type="Pfam" id="PF05430">
    <property type="entry name" value="Methyltransf_30"/>
    <property type="match status" value="1"/>
</dbReference>
<keyword evidence="6 10" id="KW-0819">tRNA processing</keyword>
<evidence type="ECO:0000256" key="5">
    <source>
        <dbReference type="ARBA" id="ARBA00022691"/>
    </source>
</evidence>
<accession>A6EWC3</accession>
<sequence>MIVTDPRLPSIETADIDWSNGAPRCRRFGDVYFCSENGLEETRHVFISQNRLRERFSLLPAAAPFVIAETGFGTGLNFLAAWQAWDETATPRNGCLHFVSAERHPLTHDDLARALMMWPELKAYADQLLEQYPAPTSGVHRLVLAGGRVRLTLFFGDVADAWRELDFQADAWFLDGFAPAKNPGMWTSEVIDAIPGHSKPGTTLATFTSVGEVRRRLIAAGFTMRKAPGFGPKWDMLTGTLGDATSPETPPAANDVESIAIIGAGVAGSLLARNLAERGLHVTVIDQAQEAGTAASGNIQGALYVKLGIEFNDQAKLGLSSLLFSQRYYQQFGGEHWHPSGLVQLAHSDSEQDRQNRFIARNDYPSAVLQQISAEQASELAGIPLTRGGLWFPRSGWLEPGGLCRALIDHERIFQCFGFDVHRLTPCNGKWHIAGNGEQDVVVDRVVICAGHQTPDLIPLKGGFRFRAIRGQVTHLPAKGVKCPDVVVCGSGYLNPAHGGMTLAGATFDLHDPSPTLSIESHRDNLSMLDAMVPGAVDRDSGDVDPAKLDGKVGFRCTTHDYQPVAGPLMDAYGQPLEGVNLFTGLGSKGLSYAPLLAEYLADLLSGQPVCLPGSLAKRVATGRCHRVELTEQETISA</sequence>
<evidence type="ECO:0000313" key="14">
    <source>
        <dbReference type="Proteomes" id="UP000005856"/>
    </source>
</evidence>
<comment type="similarity">
    <text evidence="10">In the C-terminal section; belongs to the DAO family.</text>
</comment>
<dbReference type="InterPro" id="IPR023032">
    <property type="entry name" value="tRNA_MAMT_biosynth_bifunc_MnmC"/>
</dbReference>
<comment type="catalytic activity">
    <reaction evidence="10">
        <text>5-aminomethyl-2-thiouridine(34) in tRNA + S-adenosyl-L-methionine = 5-methylaminomethyl-2-thiouridine(34) in tRNA + S-adenosyl-L-homocysteine + H(+)</text>
        <dbReference type="Rhea" id="RHEA:19569"/>
        <dbReference type="Rhea" id="RHEA-COMP:10195"/>
        <dbReference type="Rhea" id="RHEA-COMP:10197"/>
        <dbReference type="ChEBI" id="CHEBI:15378"/>
        <dbReference type="ChEBI" id="CHEBI:57856"/>
        <dbReference type="ChEBI" id="CHEBI:59789"/>
        <dbReference type="ChEBI" id="CHEBI:74454"/>
        <dbReference type="ChEBI" id="CHEBI:74455"/>
        <dbReference type="EC" id="2.1.1.61"/>
    </reaction>
</comment>
<proteinExistence type="inferred from homology"/>
<dbReference type="PRINTS" id="PR00420">
    <property type="entry name" value="RNGMNOXGNASE"/>
</dbReference>
<comment type="cofactor">
    <cofactor evidence="10">
        <name>FAD</name>
        <dbReference type="ChEBI" id="CHEBI:57692"/>
    </cofactor>
</comment>
<keyword evidence="4 10" id="KW-0808">Transferase</keyword>
<keyword evidence="9 10" id="KW-0511">Multifunctional enzyme</keyword>
<dbReference type="NCBIfam" id="NF033855">
    <property type="entry name" value="tRNA_MNMC2"/>
    <property type="match status" value="1"/>
</dbReference>
<keyword evidence="14" id="KW-1185">Reference proteome</keyword>
<dbReference type="OrthoDB" id="9786494at2"/>